<dbReference type="CDD" id="cd00038">
    <property type="entry name" value="CAP_ED"/>
    <property type="match status" value="1"/>
</dbReference>
<gene>
    <name evidence="3" type="ORF">A9R00_02870</name>
</gene>
<dbReference type="InterPro" id="IPR018490">
    <property type="entry name" value="cNMP-bd_dom_sf"/>
</dbReference>
<dbReference type="Pfam" id="PF00027">
    <property type="entry name" value="cNMP_binding"/>
    <property type="match status" value="1"/>
</dbReference>
<dbReference type="GO" id="GO:0016620">
    <property type="term" value="F:oxidoreductase activity, acting on the aldehyde or oxo group of donors, NAD or NADP as acceptor"/>
    <property type="evidence" value="ECO:0007669"/>
    <property type="project" value="InterPro"/>
</dbReference>
<feature type="domain" description="Cyclic nucleotide-binding" evidence="2">
    <location>
        <begin position="14"/>
        <end position="108"/>
    </location>
</feature>
<evidence type="ECO:0000256" key="1">
    <source>
        <dbReference type="ARBA" id="ARBA00023002"/>
    </source>
</evidence>
<name>A0A1Y5HUT5_OLEAN</name>
<protein>
    <recommendedName>
        <fullName evidence="2">Cyclic nucleotide-binding domain-containing protein</fullName>
    </recommendedName>
</protein>
<dbReference type="SMART" id="SM00100">
    <property type="entry name" value="cNMP"/>
    <property type="match status" value="1"/>
</dbReference>
<dbReference type="PANTHER" id="PTHR11699">
    <property type="entry name" value="ALDEHYDE DEHYDROGENASE-RELATED"/>
    <property type="match status" value="1"/>
</dbReference>
<evidence type="ECO:0000259" key="2">
    <source>
        <dbReference type="PROSITE" id="PS50042"/>
    </source>
</evidence>
<dbReference type="InterPro" id="IPR015590">
    <property type="entry name" value="Aldehyde_DH_dom"/>
</dbReference>
<dbReference type="PROSITE" id="PS50042">
    <property type="entry name" value="CNMP_BINDING_3"/>
    <property type="match status" value="1"/>
</dbReference>
<evidence type="ECO:0000313" key="4">
    <source>
        <dbReference type="Proteomes" id="UP000227088"/>
    </source>
</evidence>
<dbReference type="Gene3D" id="3.40.605.10">
    <property type="entry name" value="Aldehyde Dehydrogenase, Chain A, domain 1"/>
    <property type="match status" value="1"/>
</dbReference>
<comment type="caution">
    <text evidence="3">The sequence shown here is derived from an EMBL/GenBank/DDBJ whole genome shotgun (WGS) entry which is preliminary data.</text>
</comment>
<dbReference type="CDD" id="cd07122">
    <property type="entry name" value="ALDH_F20_ACDH"/>
    <property type="match status" value="1"/>
</dbReference>
<sequence length="584" mass="63656">MNVLTAVSPFGNGLERLKNYFSEKNYQQGEYLFKQNDMPDGCFYILEGQITTQYYDHDVSTDIDLEPYSEGELVGAMSLVVDEPRAMSAKVIKPVKALFLSAAQLENLRKIDEPAYQEFLKLFNDSLISRLKKNRPLNKHAALQVARIPTVDQQVELARLAHQKFLSWSEDKVDEIITDIAKTIYAEAQELALLTQKESGMGVVEHKILKIKLGSLDVADSLVNKPGNGAIELEANGIEKVSMPIGIVFGMIPITNPVETTVFKTLISLKSRNAIIISSHRKGRLVGERTVELIRQVLKKHGAPEDLVQTPELAANRKVTNAYMTHDDVSMILATGGPSMVKSAYSSGTPAIGVGKGNAPVWICDDSDVEGAAKKVINSKAFDNGVVCGSENNLIIDKAITNDFLANAQSYGAVVLTTAEHELLLDNIFASGKGLQAEFIGQSAADICAAAGIERDYDIKLVLAEVQPYDFDSILLREKLAPVLSFIRNADDKMALDHAYEILELEGKGHTAIIHTNNKDRVRAFSAVVQVSRVLVSTAGTQGCIGADNGLNLSWTLGCGTMGGGSVSDNVSYQHLQNNKRIAY</sequence>
<dbReference type="Gene3D" id="3.40.309.10">
    <property type="entry name" value="Aldehyde Dehydrogenase, Chain A, domain 2"/>
    <property type="match status" value="1"/>
</dbReference>
<accession>A0A1Y5HUT5</accession>
<keyword evidence="1" id="KW-0560">Oxidoreductase</keyword>
<dbReference type="InterPro" id="IPR016161">
    <property type="entry name" value="Ald_DH/histidinol_DH"/>
</dbReference>
<evidence type="ECO:0000313" key="3">
    <source>
        <dbReference type="EMBL" id="OUS41061.1"/>
    </source>
</evidence>
<dbReference type="InterPro" id="IPR014710">
    <property type="entry name" value="RmlC-like_jellyroll"/>
</dbReference>
<dbReference type="EMBL" id="MABE01000167">
    <property type="protein sequence ID" value="OUS41061.1"/>
    <property type="molecule type" value="Genomic_DNA"/>
</dbReference>
<dbReference type="InterPro" id="IPR016162">
    <property type="entry name" value="Ald_DH_N"/>
</dbReference>
<dbReference type="InterPro" id="IPR016163">
    <property type="entry name" value="Ald_DH_C"/>
</dbReference>
<dbReference type="Proteomes" id="UP000227088">
    <property type="component" value="Unassembled WGS sequence"/>
</dbReference>
<dbReference type="InterPro" id="IPR000595">
    <property type="entry name" value="cNMP-bd_dom"/>
</dbReference>
<dbReference type="Gene3D" id="2.60.120.10">
    <property type="entry name" value="Jelly Rolls"/>
    <property type="match status" value="1"/>
</dbReference>
<dbReference type="SUPFAM" id="SSF53720">
    <property type="entry name" value="ALDH-like"/>
    <property type="match status" value="1"/>
</dbReference>
<reference evidence="4" key="1">
    <citation type="journal article" date="2017" name="Proc. Natl. Acad. Sci. U.S.A.">
        <title>Simulation of Deepwater Horizon oil plume reveals substrate specialization within a complex community of hydrocarbon degraders.</title>
        <authorList>
            <person name="Hu P."/>
            <person name="Dubinsky E.A."/>
            <person name="Probst A.J."/>
            <person name="Wang J."/>
            <person name="Sieber C.M.K."/>
            <person name="Tom L.M."/>
            <person name="Gardinali P."/>
            <person name="Banfield J.F."/>
            <person name="Atlas R.M."/>
            <person name="Andersen G.L."/>
        </authorList>
    </citation>
    <scope>NUCLEOTIDE SEQUENCE [LARGE SCALE GENOMIC DNA]</scope>
</reference>
<dbReference type="Pfam" id="PF00171">
    <property type="entry name" value="Aldedh"/>
    <property type="match status" value="1"/>
</dbReference>
<organism evidence="3 4">
    <name type="scientific">Oleispira antarctica</name>
    <dbReference type="NCBI Taxonomy" id="188908"/>
    <lineage>
        <taxon>Bacteria</taxon>
        <taxon>Pseudomonadati</taxon>
        <taxon>Pseudomonadota</taxon>
        <taxon>Gammaproteobacteria</taxon>
        <taxon>Oceanospirillales</taxon>
        <taxon>Oceanospirillaceae</taxon>
        <taxon>Oleispira</taxon>
    </lineage>
</organism>
<proteinExistence type="predicted"/>
<dbReference type="SUPFAM" id="SSF51206">
    <property type="entry name" value="cAMP-binding domain-like"/>
    <property type="match status" value="1"/>
</dbReference>
<dbReference type="AlphaFoldDB" id="A0A1Y5HUT5"/>